<dbReference type="EMBL" id="JBFOLK010000008">
    <property type="protein sequence ID" value="KAL2492085.1"/>
    <property type="molecule type" value="Genomic_DNA"/>
</dbReference>
<organism evidence="1 2">
    <name type="scientific">Abeliophyllum distichum</name>
    <dbReference type="NCBI Taxonomy" id="126358"/>
    <lineage>
        <taxon>Eukaryota</taxon>
        <taxon>Viridiplantae</taxon>
        <taxon>Streptophyta</taxon>
        <taxon>Embryophyta</taxon>
        <taxon>Tracheophyta</taxon>
        <taxon>Spermatophyta</taxon>
        <taxon>Magnoliopsida</taxon>
        <taxon>eudicotyledons</taxon>
        <taxon>Gunneridae</taxon>
        <taxon>Pentapetalae</taxon>
        <taxon>asterids</taxon>
        <taxon>lamiids</taxon>
        <taxon>Lamiales</taxon>
        <taxon>Oleaceae</taxon>
        <taxon>Forsythieae</taxon>
        <taxon>Abeliophyllum</taxon>
    </lineage>
</organism>
<proteinExistence type="predicted"/>
<evidence type="ECO:0000313" key="1">
    <source>
        <dbReference type="EMBL" id="KAL2492085.1"/>
    </source>
</evidence>
<protein>
    <submittedName>
        <fullName evidence="1">Activating signal cointegrator 1 complex subunit 2-like protein</fullName>
    </submittedName>
</protein>
<accession>A0ABD1RUI5</accession>
<reference evidence="2" key="1">
    <citation type="submission" date="2024-07" db="EMBL/GenBank/DDBJ databases">
        <title>Two chromosome-level genome assemblies of Korean endemic species Abeliophyllum distichum and Forsythia ovata (Oleaceae).</title>
        <authorList>
            <person name="Jang H."/>
        </authorList>
    </citation>
    <scope>NUCLEOTIDE SEQUENCE [LARGE SCALE GENOMIC DNA]</scope>
</reference>
<comment type="caution">
    <text evidence="1">The sequence shown here is derived from an EMBL/GenBank/DDBJ whole genome shotgun (WGS) entry which is preliminary data.</text>
</comment>
<name>A0ABD1RUI5_9LAMI</name>
<dbReference type="AlphaFoldDB" id="A0ABD1RUI5"/>
<dbReference type="Proteomes" id="UP001604336">
    <property type="component" value="Unassembled WGS sequence"/>
</dbReference>
<keyword evidence="2" id="KW-1185">Reference proteome</keyword>
<evidence type="ECO:0000313" key="2">
    <source>
        <dbReference type="Proteomes" id="UP001604336"/>
    </source>
</evidence>
<sequence length="113" mass="13703">MDVKPDDERSIRSCDLDDNDKNLPFFKELKTGELSTDFKMHYTEKYNWWDDPIDYINVYKIRLQSYILAVKCRNFYTILDFDTKRWYNKLKPSNIMSWPLLSKRLSTPLFATE</sequence>
<gene>
    <name evidence="1" type="ORF">Adt_27713</name>
</gene>